<name>A0A1N6HY84_9BACT</name>
<dbReference type="Pfam" id="PF05932">
    <property type="entry name" value="CesT"/>
    <property type="match status" value="1"/>
</dbReference>
<proteinExistence type="predicted"/>
<dbReference type="CDD" id="cd17018">
    <property type="entry name" value="T3SC_IA_ExsC-like"/>
    <property type="match status" value="1"/>
</dbReference>
<evidence type="ECO:0000313" key="1">
    <source>
        <dbReference type="EMBL" id="SIO24737.1"/>
    </source>
</evidence>
<dbReference type="AlphaFoldDB" id="A0A1N6HY84"/>
<dbReference type="GO" id="GO:0030254">
    <property type="term" value="P:protein secretion by the type III secretion system"/>
    <property type="evidence" value="ECO:0007669"/>
    <property type="project" value="InterPro"/>
</dbReference>
<reference evidence="2" key="1">
    <citation type="submission" date="2016-11" db="EMBL/GenBank/DDBJ databases">
        <authorList>
            <person name="Varghese N."/>
            <person name="Submissions S."/>
        </authorList>
    </citation>
    <scope>NUCLEOTIDE SEQUENCE [LARGE SCALE GENOMIC DNA]</scope>
    <source>
        <strain evidence="2">DSM 17456</strain>
    </source>
</reference>
<sequence length="150" mass="16709">MIVEHTQDVLNSVGDIIQADLTLDDTLQAGCVIQDIHVAFSLLEEEKLLVVACYLGCVSEDDTDLFFQVLKANYMWAYTGGATLSIDESTLQLCLHRVFELPFEEIADIEEALSDILGAAEYWKKQLDSDDQSLGMADQTMHLGAHNIRI</sequence>
<evidence type="ECO:0000313" key="2">
    <source>
        <dbReference type="Proteomes" id="UP000184694"/>
    </source>
</evidence>
<protein>
    <submittedName>
        <fullName evidence="1">Tir chaperone protein (CesT) family protein</fullName>
    </submittedName>
</protein>
<dbReference type="RefSeq" id="WP_074217060.1">
    <property type="nucleotide sequence ID" value="NZ_FSRG01000006.1"/>
</dbReference>
<dbReference type="SUPFAM" id="SSF69635">
    <property type="entry name" value="Type III secretory system chaperone-like"/>
    <property type="match status" value="1"/>
</dbReference>
<dbReference type="Gene3D" id="3.30.1460.10">
    <property type="match status" value="1"/>
</dbReference>
<dbReference type="OrthoDB" id="5470976at2"/>
<dbReference type="Proteomes" id="UP000184694">
    <property type="component" value="Unassembled WGS sequence"/>
</dbReference>
<dbReference type="EMBL" id="FSRG01000006">
    <property type="protein sequence ID" value="SIO24737.1"/>
    <property type="molecule type" value="Genomic_DNA"/>
</dbReference>
<keyword evidence="2" id="KW-1185">Reference proteome</keyword>
<organism evidence="1 2">
    <name type="scientific">Halodesulfovibrio marinisediminis DSM 17456</name>
    <dbReference type="NCBI Taxonomy" id="1121457"/>
    <lineage>
        <taxon>Bacteria</taxon>
        <taxon>Pseudomonadati</taxon>
        <taxon>Thermodesulfobacteriota</taxon>
        <taxon>Desulfovibrionia</taxon>
        <taxon>Desulfovibrionales</taxon>
        <taxon>Desulfovibrionaceae</taxon>
        <taxon>Halodesulfovibrio</taxon>
    </lineage>
</organism>
<accession>A0A1N6HY84</accession>
<dbReference type="InterPro" id="IPR010261">
    <property type="entry name" value="Tir_chaperone"/>
</dbReference>
<gene>
    <name evidence="1" type="ORF">SAMN02745161_2274</name>
</gene>